<dbReference type="PATRIC" id="fig|1121338.3.peg.1251"/>
<dbReference type="PROSITE" id="PS51257">
    <property type="entry name" value="PROKAR_LIPOPROTEIN"/>
    <property type="match status" value="1"/>
</dbReference>
<dbReference type="Proteomes" id="UP000075531">
    <property type="component" value="Unassembled WGS sequence"/>
</dbReference>
<dbReference type="AlphaFoldDB" id="A0A151B4S9"/>
<dbReference type="SMART" id="SM00909">
    <property type="entry name" value="Germane"/>
    <property type="match status" value="1"/>
</dbReference>
<gene>
    <name evidence="3" type="ORF">CLTEP_12180</name>
</gene>
<feature type="domain" description="GerMN" evidence="2">
    <location>
        <begin position="81"/>
        <end position="168"/>
    </location>
</feature>
<sequence length="189" mass="21147">MNKKLAALICILTILLSAMLVSCKNKDKISLNNKEKLENLQFKNEKDGYVDIELYFDASKDGKKEKTALEERLIDKQELLGEIIIQELIKGPSVKSELKPILPKETRLLSFSINDGIASINLSKEAKVQMTPVKEKACLESISSSLGVLKDINKIQILVENKGIDTLGGNYDISTPFSKDEIDTRKIKH</sequence>
<dbReference type="STRING" id="1121338.CLTEP_12180"/>
<dbReference type="Pfam" id="PF10646">
    <property type="entry name" value="Germane"/>
    <property type="match status" value="1"/>
</dbReference>
<accession>A0A151B4S9</accession>
<evidence type="ECO:0000313" key="4">
    <source>
        <dbReference type="Proteomes" id="UP000075531"/>
    </source>
</evidence>
<evidence type="ECO:0000259" key="2">
    <source>
        <dbReference type="SMART" id="SM00909"/>
    </source>
</evidence>
<evidence type="ECO:0000256" key="1">
    <source>
        <dbReference type="SAM" id="SignalP"/>
    </source>
</evidence>
<dbReference type="RefSeq" id="WP_066824031.1">
    <property type="nucleotide sequence ID" value="NZ_LTBA01000009.1"/>
</dbReference>
<dbReference type="OrthoDB" id="1935495at2"/>
<evidence type="ECO:0000313" key="3">
    <source>
        <dbReference type="EMBL" id="KYH34896.1"/>
    </source>
</evidence>
<dbReference type="InterPro" id="IPR019606">
    <property type="entry name" value="GerMN"/>
</dbReference>
<keyword evidence="4" id="KW-1185">Reference proteome</keyword>
<keyword evidence="1" id="KW-0732">Signal</keyword>
<name>A0A151B4S9_9CLOT</name>
<protein>
    <submittedName>
        <fullName evidence="3">Sporulation and spore germination</fullName>
    </submittedName>
</protein>
<dbReference type="EMBL" id="LTBA01000009">
    <property type="protein sequence ID" value="KYH34896.1"/>
    <property type="molecule type" value="Genomic_DNA"/>
</dbReference>
<comment type="caution">
    <text evidence="3">The sequence shown here is derived from an EMBL/GenBank/DDBJ whole genome shotgun (WGS) entry which is preliminary data.</text>
</comment>
<reference evidence="3 4" key="1">
    <citation type="submission" date="2016-02" db="EMBL/GenBank/DDBJ databases">
        <title>Genome sequence of Clostridium tepidiprofundi DSM 19306.</title>
        <authorList>
            <person name="Poehlein A."/>
            <person name="Daniel R."/>
        </authorList>
    </citation>
    <scope>NUCLEOTIDE SEQUENCE [LARGE SCALE GENOMIC DNA]</scope>
    <source>
        <strain evidence="3 4">DSM 19306</strain>
    </source>
</reference>
<feature type="signal peptide" evidence="1">
    <location>
        <begin position="1"/>
        <end position="23"/>
    </location>
</feature>
<proteinExistence type="predicted"/>
<feature type="chain" id="PRO_5039517823" evidence="1">
    <location>
        <begin position="24"/>
        <end position="189"/>
    </location>
</feature>
<organism evidence="3 4">
    <name type="scientific">Clostridium tepidiprofundi DSM 19306</name>
    <dbReference type="NCBI Taxonomy" id="1121338"/>
    <lineage>
        <taxon>Bacteria</taxon>
        <taxon>Bacillati</taxon>
        <taxon>Bacillota</taxon>
        <taxon>Clostridia</taxon>
        <taxon>Eubacteriales</taxon>
        <taxon>Clostridiaceae</taxon>
        <taxon>Clostridium</taxon>
    </lineage>
</organism>